<proteinExistence type="predicted"/>
<dbReference type="EMBL" id="BAAAGE010000001">
    <property type="protein sequence ID" value="GAA0712474.1"/>
    <property type="molecule type" value="Genomic_DNA"/>
</dbReference>
<dbReference type="Proteomes" id="UP001501758">
    <property type="component" value="Unassembled WGS sequence"/>
</dbReference>
<dbReference type="InterPro" id="IPR025295">
    <property type="entry name" value="eCIS_core_dom"/>
</dbReference>
<dbReference type="RefSeq" id="WP_343909804.1">
    <property type="nucleotide sequence ID" value="NZ_BAAAGE010000001.1"/>
</dbReference>
<dbReference type="Pfam" id="PF13699">
    <property type="entry name" value="eCIS_core"/>
    <property type="match status" value="1"/>
</dbReference>
<protein>
    <recommendedName>
        <fullName evidence="1">eCIS core domain-containing protein</fullName>
    </recommendedName>
</protein>
<comment type="caution">
    <text evidence="2">The sequence shown here is derived from an EMBL/GenBank/DDBJ whole genome shotgun (WGS) entry which is preliminary data.</text>
</comment>
<evidence type="ECO:0000259" key="1">
    <source>
        <dbReference type="Pfam" id="PF13699"/>
    </source>
</evidence>
<reference evidence="3" key="1">
    <citation type="journal article" date="2019" name="Int. J. Syst. Evol. Microbiol.">
        <title>The Global Catalogue of Microorganisms (GCM) 10K type strain sequencing project: providing services to taxonomists for standard genome sequencing and annotation.</title>
        <authorList>
            <consortium name="The Broad Institute Genomics Platform"/>
            <consortium name="The Broad Institute Genome Sequencing Center for Infectious Disease"/>
            <person name="Wu L."/>
            <person name="Ma J."/>
        </authorList>
    </citation>
    <scope>NUCLEOTIDE SEQUENCE [LARGE SCALE GENOMIC DNA]</scope>
    <source>
        <strain evidence="3">JCM 15974</strain>
    </source>
</reference>
<evidence type="ECO:0000313" key="2">
    <source>
        <dbReference type="EMBL" id="GAA0712474.1"/>
    </source>
</evidence>
<gene>
    <name evidence="2" type="ORF">GCM10009430_02930</name>
</gene>
<evidence type="ECO:0000313" key="3">
    <source>
        <dbReference type="Proteomes" id="UP001501758"/>
    </source>
</evidence>
<organism evidence="2 3">
    <name type="scientific">Aquimarina litoralis</name>
    <dbReference type="NCBI Taxonomy" id="584605"/>
    <lineage>
        <taxon>Bacteria</taxon>
        <taxon>Pseudomonadati</taxon>
        <taxon>Bacteroidota</taxon>
        <taxon>Flavobacteriia</taxon>
        <taxon>Flavobacteriales</taxon>
        <taxon>Flavobacteriaceae</taxon>
        <taxon>Aquimarina</taxon>
    </lineage>
</organism>
<accession>A0ABP3TM51</accession>
<keyword evidence="3" id="KW-1185">Reference proteome</keyword>
<name>A0ABP3TM51_9FLAO</name>
<sequence>MKTPLDKTQESQQETVQRLVHEPSTGGAAVIVDNRPATVIQGKLRARLESTGFNTNPIQRKTYPERSRKNNTGLPDHLKSGIENLSGYSMDDVKVHYNSSKPAQLQAHAYAQGTHIHLGPRQEKHLPHEAWHVVQQKQGRVQPTRQLKSRVPINDDTSLEREADVMGEKALGMQNEQKNSSVLTTHAHQGDTFTSAYHPVQRIASDKKIVQRVIKIGEKNKPETQEKLDKIKDVWPIVETFQPIQDLEVDEKVQAKNILKKWMKAPAKSNIYLRTSENRLYGSYGELARALAGEVKSAENLAQENALSREVQQSEYINEGVTAFMTRLKEWHEDIISDNDNEKIKNAATNVRGRYRTYYGTLQIQYLFSQGTTIQEAINKLPKSLNKSVAIAADYAMFIRKRVSGWSPQMGPHLNKARTNHWNPNEEADWTKEAREHQVPLSAGPSATTALVMELGRIIGATTAEKEAMAWGLFSFFNQRLNKNVSGTHRFHEVMVVAQAYGVPYTEWVTSELPEQTNL</sequence>
<feature type="domain" description="eCIS core" evidence="1">
    <location>
        <begin position="74"/>
        <end position="139"/>
    </location>
</feature>